<dbReference type="Proteomes" id="UP000269591">
    <property type="component" value="Unassembled WGS sequence"/>
</dbReference>
<dbReference type="GO" id="GO:0008202">
    <property type="term" value="P:steroid metabolic process"/>
    <property type="evidence" value="ECO:0007669"/>
    <property type="project" value="UniProtKB-ARBA"/>
</dbReference>
<evidence type="ECO:0000259" key="5">
    <source>
        <dbReference type="Pfam" id="PF00890"/>
    </source>
</evidence>
<keyword evidence="7" id="KW-1185">Reference proteome</keyword>
<gene>
    <name evidence="6" type="ORF">DMP06_05800</name>
</gene>
<name>A0A3N0B079_9ACTN</name>
<accession>A0A3N0B079</accession>
<keyword evidence="3" id="KW-0274">FAD</keyword>
<comment type="cofactor">
    <cofactor evidence="1">
        <name>FAD</name>
        <dbReference type="ChEBI" id="CHEBI:57692"/>
    </cofactor>
</comment>
<dbReference type="InterPro" id="IPR050315">
    <property type="entry name" value="FAD-oxidoreductase_2"/>
</dbReference>
<feature type="domain" description="FAD-dependent oxidoreductase 2 FAD-binding" evidence="5">
    <location>
        <begin position="115"/>
        <end position="541"/>
    </location>
</feature>
<dbReference type="InterPro" id="IPR006311">
    <property type="entry name" value="TAT_signal"/>
</dbReference>
<proteinExistence type="predicted"/>
<keyword evidence="4" id="KW-0560">Oxidoreductase</keyword>
<dbReference type="PANTHER" id="PTHR43400:SF10">
    <property type="entry name" value="3-OXOSTEROID 1-DEHYDROGENASE"/>
    <property type="match status" value="1"/>
</dbReference>
<sequence length="604" mass="65043">MFYVNQSRRLSPFPVKTKEPHIPTIHGADRKFRQYQTQGGTMRGNISRRSLIKGGAIAAAGAAIAGIAGCAPTTKESASQTNSSELPPDLRNADFEYSVVELDPISEFDTEETYDIVVVGAGCAGVPAVLTAVEEGASVACLQKEATVSANGNGCSFVVKAASNAAGIMRWRSDWAKLNDWRINPALFQYYIDFAEEAVPWVIERGIEEGITPIEFLTDSSVRYDDGGIVAVCDATQESNQDLMVALAKRAEAQGATFYYETPCVQLVQSDDGTVTGAIGKTSDGKYIKLNANKGVILAAGDYMNNDSMVDRNMHDAKMYPKVLVNHTGDGHILGILAGGRMAPLGHARQIHTNYIGPFMFFPFLALSAEGKRFCNETVGMSSLNIPMSYTTRPEDAGKHFRLFDSKKENYYPNGLGVSPATLVGEGSAWMDPSILVSGNTLEELCENAGIPVSDGMESIKRYNEMCAQGRDDDFGVPGDYLVAMDTPPYYCIKGDVGMSGINAGVMVDDRYRVIDENDNPIPGLYAAGIQAGNPCGGINWNMPGGFSNSHIFTAGRYTVIHALTGDTAPSNPSGFDKVKKYFAGPDGSYMWDDPSCASAIVTW</sequence>
<evidence type="ECO:0000313" key="7">
    <source>
        <dbReference type="Proteomes" id="UP000269591"/>
    </source>
</evidence>
<dbReference type="Pfam" id="PF00890">
    <property type="entry name" value="FAD_binding_2"/>
    <property type="match status" value="1"/>
</dbReference>
<protein>
    <submittedName>
        <fullName evidence="6">FAD-binding dehydrogenase</fullName>
    </submittedName>
</protein>
<evidence type="ECO:0000256" key="4">
    <source>
        <dbReference type="ARBA" id="ARBA00023002"/>
    </source>
</evidence>
<organism evidence="6 7">
    <name type="scientific">Slackia equolifaciens</name>
    <dbReference type="NCBI Taxonomy" id="498718"/>
    <lineage>
        <taxon>Bacteria</taxon>
        <taxon>Bacillati</taxon>
        <taxon>Actinomycetota</taxon>
        <taxon>Coriobacteriia</taxon>
        <taxon>Eggerthellales</taxon>
        <taxon>Eggerthellaceae</taxon>
        <taxon>Slackia</taxon>
    </lineage>
</organism>
<dbReference type="PROSITE" id="PS51318">
    <property type="entry name" value="TAT"/>
    <property type="match status" value="1"/>
</dbReference>
<dbReference type="GO" id="GO:0033765">
    <property type="term" value="F:steroid dehydrogenase activity, acting on the CH-CH group of donors"/>
    <property type="evidence" value="ECO:0007669"/>
    <property type="project" value="UniProtKB-ARBA"/>
</dbReference>
<dbReference type="SUPFAM" id="SSF56425">
    <property type="entry name" value="Succinate dehydrogenase/fumarate reductase flavoprotein, catalytic domain"/>
    <property type="match status" value="1"/>
</dbReference>
<dbReference type="PANTHER" id="PTHR43400">
    <property type="entry name" value="FUMARATE REDUCTASE"/>
    <property type="match status" value="1"/>
</dbReference>
<dbReference type="Gene3D" id="3.90.700.10">
    <property type="entry name" value="Succinate dehydrogenase/fumarate reductase flavoprotein, catalytic domain"/>
    <property type="match status" value="1"/>
</dbReference>
<dbReference type="SUPFAM" id="SSF51905">
    <property type="entry name" value="FAD/NAD(P)-binding domain"/>
    <property type="match status" value="1"/>
</dbReference>
<dbReference type="InterPro" id="IPR003953">
    <property type="entry name" value="FAD-dep_OxRdtase_2_FAD-bd"/>
</dbReference>
<reference evidence="7" key="1">
    <citation type="submission" date="2018-05" db="EMBL/GenBank/DDBJ databases">
        <title>Genome Sequencing of selected type strains of the family Eggerthellaceae.</title>
        <authorList>
            <person name="Danylec N."/>
            <person name="Stoll D.A."/>
            <person name="Doetsch A."/>
            <person name="Huch M."/>
        </authorList>
    </citation>
    <scope>NUCLEOTIDE SEQUENCE [LARGE SCALE GENOMIC DNA]</scope>
    <source>
        <strain evidence="7">DSM 24851</strain>
    </source>
</reference>
<evidence type="ECO:0000313" key="6">
    <source>
        <dbReference type="EMBL" id="RNL40250.1"/>
    </source>
</evidence>
<dbReference type="InterPro" id="IPR036188">
    <property type="entry name" value="FAD/NAD-bd_sf"/>
</dbReference>
<evidence type="ECO:0000256" key="1">
    <source>
        <dbReference type="ARBA" id="ARBA00001974"/>
    </source>
</evidence>
<evidence type="ECO:0000256" key="3">
    <source>
        <dbReference type="ARBA" id="ARBA00022827"/>
    </source>
</evidence>
<dbReference type="EMBL" id="QIBX01000008">
    <property type="protein sequence ID" value="RNL40250.1"/>
    <property type="molecule type" value="Genomic_DNA"/>
</dbReference>
<evidence type="ECO:0000256" key="2">
    <source>
        <dbReference type="ARBA" id="ARBA00022630"/>
    </source>
</evidence>
<dbReference type="Gene3D" id="3.50.50.60">
    <property type="entry name" value="FAD/NAD(P)-binding domain"/>
    <property type="match status" value="1"/>
</dbReference>
<comment type="caution">
    <text evidence="6">The sequence shown here is derived from an EMBL/GenBank/DDBJ whole genome shotgun (WGS) entry which is preliminary data.</text>
</comment>
<keyword evidence="2" id="KW-0285">Flavoprotein</keyword>
<dbReference type="AlphaFoldDB" id="A0A3N0B079"/>
<dbReference type="InterPro" id="IPR027477">
    <property type="entry name" value="Succ_DH/fumarate_Rdtase_cat_sf"/>
</dbReference>